<dbReference type="Proteomes" id="UP000008234">
    <property type="component" value="Chromosome"/>
</dbReference>
<protein>
    <submittedName>
        <fullName evidence="3">Uncharacterized protein</fullName>
    </submittedName>
</protein>
<reference evidence="4" key="1">
    <citation type="submission" date="2009-12" db="EMBL/GenBank/DDBJ databases">
        <title>Sequence of Clostridiales genomosp. BVAB3 str. UPII9-5.</title>
        <authorList>
            <person name="Madupu R."/>
            <person name="Durkin A.S."/>
            <person name="Torralba M."/>
            <person name="Methe B."/>
            <person name="Sutton G.G."/>
            <person name="Strausberg R.L."/>
            <person name="Nelson K.E."/>
        </authorList>
    </citation>
    <scope>NUCLEOTIDE SEQUENCE [LARGE SCALE GENOMIC DNA]</scope>
    <source>
        <strain evidence="4">UPII9-5</strain>
    </source>
</reference>
<keyword evidence="2" id="KW-0732">Signal</keyword>
<accession>D3QZH8</accession>
<dbReference type="KEGG" id="clo:HMPREF0868_1623"/>
<dbReference type="AlphaFoldDB" id="D3QZH8"/>
<evidence type="ECO:0000313" key="3">
    <source>
        <dbReference type="EMBL" id="ADC91748.1"/>
    </source>
</evidence>
<feature type="region of interest" description="Disordered" evidence="1">
    <location>
        <begin position="445"/>
        <end position="467"/>
    </location>
</feature>
<evidence type="ECO:0000256" key="1">
    <source>
        <dbReference type="SAM" id="MobiDB-lite"/>
    </source>
</evidence>
<dbReference type="STRING" id="699246.HMPREF0868_1623"/>
<organism evidence="3 4">
    <name type="scientific">Mageeibacillus indolicus (strain UPII9-5)</name>
    <name type="common">Clostridiales genomosp. BVAB3 (strain UPII9-5)</name>
    <dbReference type="NCBI Taxonomy" id="699246"/>
    <lineage>
        <taxon>Bacteria</taxon>
        <taxon>Bacillati</taxon>
        <taxon>Bacillota</taxon>
        <taxon>Clostridia</taxon>
        <taxon>Eubacteriales</taxon>
        <taxon>Oscillospiraceae</taxon>
        <taxon>Mageeibacillus</taxon>
    </lineage>
</organism>
<name>D3QZH8_MAGIU</name>
<dbReference type="RefSeq" id="WP_012992751.1">
    <property type="nucleotide sequence ID" value="NC_013895.2"/>
</dbReference>
<feature type="chain" id="PRO_5003050222" evidence="2">
    <location>
        <begin position="26"/>
        <end position="467"/>
    </location>
</feature>
<keyword evidence="4" id="KW-1185">Reference proteome</keyword>
<feature type="compositionally biased region" description="Pro residues" evidence="1">
    <location>
        <begin position="409"/>
        <end position="419"/>
    </location>
</feature>
<dbReference type="EMBL" id="CP001850">
    <property type="protein sequence ID" value="ADC91748.1"/>
    <property type="molecule type" value="Genomic_DNA"/>
</dbReference>
<sequence length="467" mass="51539">MKKIYRSIAVTVLAALMALPMVVRAEDTRPIIQEIGVEGLTGPEDVRLYVGETSKNVLDRYANITFKAKLPGTNDVYADMKLKAVGFYSQGQGYLEQKLSDDVWPFEKTQDGLKLNKDKMKFKTVFTLAFKDPKLYANYQFLSKNTDDKNTKLVFKGSGEKVSSARVENSFQGGNPIELLHVPFDATIFRRFNFISEGAQVKKVGAGNFLEQCDTELPLEENRTVGICLRKENEPNDNAAVEVNLLSGATKYAVFLRDFAENDKFLPNETNIMTLGLDETRKADALKTLFTVRADKDDKIPYIEAQDVTLKLKPDEKITAEKLIEKAVNKLTTDVLTNSAPVDKSKLSKVKALVKEANGGHHGFTEGDIATAKAKGTNGLEIEYHFTSPEGDKLECFFSAKLFVEAAAPNPPAPAPQPQPKQQEKTGNTYFDLGRNFLPNCPDSKCAKAGTNAKKDDVPNTAAAANN</sequence>
<evidence type="ECO:0000256" key="2">
    <source>
        <dbReference type="SAM" id="SignalP"/>
    </source>
</evidence>
<gene>
    <name evidence="3" type="ordered locus">HMPREF0868_1623</name>
</gene>
<feature type="signal peptide" evidence="2">
    <location>
        <begin position="1"/>
        <end position="25"/>
    </location>
</feature>
<evidence type="ECO:0000313" key="4">
    <source>
        <dbReference type="Proteomes" id="UP000008234"/>
    </source>
</evidence>
<feature type="region of interest" description="Disordered" evidence="1">
    <location>
        <begin position="408"/>
        <end position="433"/>
    </location>
</feature>
<dbReference type="HOGENOM" id="CLU_637441_0_0_9"/>
<proteinExistence type="predicted"/>